<dbReference type="EMBL" id="JANEYG010000014">
    <property type="protein sequence ID" value="KAJ8920548.1"/>
    <property type="molecule type" value="Genomic_DNA"/>
</dbReference>
<feature type="compositionally biased region" description="Polar residues" evidence="7">
    <location>
        <begin position="50"/>
        <end position="74"/>
    </location>
</feature>
<keyword evidence="4" id="KW-0677">Repeat</keyword>
<accession>A0AAV8W231</accession>
<feature type="compositionally biased region" description="Polar residues" evidence="7">
    <location>
        <begin position="145"/>
        <end position="156"/>
    </location>
</feature>
<feature type="region of interest" description="Disordered" evidence="7">
    <location>
        <begin position="39"/>
        <end position="74"/>
    </location>
</feature>
<dbReference type="PANTHER" id="PTHR14085:SF3">
    <property type="entry name" value="WD REPEAT-CONTAINING PROTEIN 46"/>
    <property type="match status" value="1"/>
</dbReference>
<keyword evidence="2" id="KW-0698">rRNA processing</keyword>
<dbReference type="SMART" id="SM00320">
    <property type="entry name" value="WD40"/>
    <property type="match status" value="3"/>
</dbReference>
<evidence type="ECO:0000256" key="6">
    <source>
        <dbReference type="PROSITE-ProRule" id="PRU00221"/>
    </source>
</evidence>
<dbReference type="Proteomes" id="UP001159042">
    <property type="component" value="Unassembled WGS sequence"/>
</dbReference>
<dbReference type="InterPro" id="IPR040315">
    <property type="entry name" value="WDR46/Utp7"/>
</dbReference>
<reference evidence="8 9" key="1">
    <citation type="journal article" date="2023" name="Insect Mol. Biol.">
        <title>Genome sequencing provides insights into the evolution of gene families encoding plant cell wall-degrading enzymes in longhorned beetles.</title>
        <authorList>
            <person name="Shin N.R."/>
            <person name="Okamura Y."/>
            <person name="Kirsch R."/>
            <person name="Pauchet Y."/>
        </authorList>
    </citation>
    <scope>NUCLEOTIDE SEQUENCE [LARGE SCALE GENOMIC DNA]</scope>
    <source>
        <strain evidence="8">EAD_L_NR</strain>
    </source>
</reference>
<organism evidence="8 9">
    <name type="scientific">Exocentrus adspersus</name>
    <dbReference type="NCBI Taxonomy" id="1586481"/>
    <lineage>
        <taxon>Eukaryota</taxon>
        <taxon>Metazoa</taxon>
        <taxon>Ecdysozoa</taxon>
        <taxon>Arthropoda</taxon>
        <taxon>Hexapoda</taxon>
        <taxon>Insecta</taxon>
        <taxon>Pterygota</taxon>
        <taxon>Neoptera</taxon>
        <taxon>Endopterygota</taxon>
        <taxon>Coleoptera</taxon>
        <taxon>Polyphaga</taxon>
        <taxon>Cucujiformia</taxon>
        <taxon>Chrysomeloidea</taxon>
        <taxon>Cerambycidae</taxon>
        <taxon>Lamiinae</taxon>
        <taxon>Acanthocinini</taxon>
        <taxon>Exocentrus</taxon>
    </lineage>
</organism>
<gene>
    <name evidence="8" type="ORF">NQ315_005417</name>
</gene>
<evidence type="ECO:0000256" key="3">
    <source>
        <dbReference type="ARBA" id="ARBA00022574"/>
    </source>
</evidence>
<evidence type="ECO:0000256" key="7">
    <source>
        <dbReference type="SAM" id="MobiDB-lite"/>
    </source>
</evidence>
<dbReference type="PANTHER" id="PTHR14085">
    <property type="entry name" value="WD-REPEAT PROTEIN BING4"/>
    <property type="match status" value="1"/>
</dbReference>
<evidence type="ECO:0000313" key="8">
    <source>
        <dbReference type="EMBL" id="KAJ8920548.1"/>
    </source>
</evidence>
<feature type="non-terminal residue" evidence="8">
    <location>
        <position position="1"/>
    </location>
</feature>
<evidence type="ECO:0000256" key="2">
    <source>
        <dbReference type="ARBA" id="ARBA00022552"/>
    </source>
</evidence>
<dbReference type="SUPFAM" id="SSF50978">
    <property type="entry name" value="WD40 repeat-like"/>
    <property type="match status" value="1"/>
</dbReference>
<dbReference type="PROSITE" id="PS50294">
    <property type="entry name" value="WD_REPEATS_REGION"/>
    <property type="match status" value="1"/>
</dbReference>
<dbReference type="FunFam" id="2.130.10.10:FF:000378">
    <property type="entry name" value="U3 small nucleolar RNA-associated protein 7"/>
    <property type="match status" value="1"/>
</dbReference>
<dbReference type="Gene3D" id="2.130.10.10">
    <property type="entry name" value="YVTN repeat-like/Quinoprotein amine dehydrogenase"/>
    <property type="match status" value="1"/>
</dbReference>
<dbReference type="GO" id="GO:0032040">
    <property type="term" value="C:small-subunit processome"/>
    <property type="evidence" value="ECO:0007669"/>
    <property type="project" value="TreeGrafter"/>
</dbReference>
<sequence length="442" mass="49483">YVYDENQGHSPLISPARHSVHRQDGEALFDEVGLNHKSSTILKSPPQRLRSGSSGLRGCRNSQPQFPPSASNLSCPPKAFIRKKDLAVTVNTMVNSNNRRKRKEVLGKKTSTVHQRKGKNLSHSPINKISSTLSKAKEKIASNIHNSPFSTNNASKQGRLLSNRKPGGKDDNANIHQKKLGKKELRNKFAIEKAAKTEILLTEDVGFLDADAGETTTQFTQEQIIETVDIASAAKHFELSLEFGPYRSKYTRNGRHLLLGGKKGHVAAFDWVTKRLHCEINVMESVHDISWLHLETMFAVAQKNWVYIYDNQGIELHCVKKLNKVSRMEFLPYHFLLGTSSEEGYLSWLDISIGQLAGQYNTNLGRLTLLTQNPWNATLAVGHAKGVVSFWAPTSRDPLAKMLCHKAPISALHIDPTGMYMATAATNRELKIWDVQYRNTNL</sequence>
<dbReference type="AlphaFoldDB" id="A0AAV8W231"/>
<evidence type="ECO:0000256" key="4">
    <source>
        <dbReference type="ARBA" id="ARBA00022737"/>
    </source>
</evidence>
<feature type="repeat" description="WD" evidence="6">
    <location>
        <begin position="402"/>
        <end position="442"/>
    </location>
</feature>
<feature type="region of interest" description="Disordered" evidence="7">
    <location>
        <begin position="101"/>
        <end position="126"/>
    </location>
</feature>
<keyword evidence="9" id="KW-1185">Reference proteome</keyword>
<dbReference type="InterPro" id="IPR036322">
    <property type="entry name" value="WD40_repeat_dom_sf"/>
</dbReference>
<evidence type="ECO:0008006" key="10">
    <source>
        <dbReference type="Google" id="ProtNLM"/>
    </source>
</evidence>
<protein>
    <recommendedName>
        <fullName evidence="10">WD repeat-containing protein 46</fullName>
    </recommendedName>
</protein>
<keyword evidence="3 6" id="KW-0853">WD repeat</keyword>
<comment type="subcellular location">
    <subcellularLocation>
        <location evidence="1">Nucleus</location>
        <location evidence="1">Nucleolus</location>
    </subcellularLocation>
</comment>
<evidence type="ECO:0000256" key="5">
    <source>
        <dbReference type="ARBA" id="ARBA00023242"/>
    </source>
</evidence>
<name>A0AAV8W231_9CUCU</name>
<dbReference type="PROSITE" id="PS50082">
    <property type="entry name" value="WD_REPEATS_2"/>
    <property type="match status" value="1"/>
</dbReference>
<proteinExistence type="predicted"/>
<feature type="region of interest" description="Disordered" evidence="7">
    <location>
        <begin position="145"/>
        <end position="179"/>
    </location>
</feature>
<dbReference type="GO" id="GO:0000462">
    <property type="term" value="P:maturation of SSU-rRNA from tricistronic rRNA transcript (SSU-rRNA, 5.8S rRNA, LSU-rRNA)"/>
    <property type="evidence" value="ECO:0007669"/>
    <property type="project" value="TreeGrafter"/>
</dbReference>
<dbReference type="InterPro" id="IPR019775">
    <property type="entry name" value="WD40_repeat_CS"/>
</dbReference>
<dbReference type="InterPro" id="IPR001680">
    <property type="entry name" value="WD40_rpt"/>
</dbReference>
<dbReference type="PROSITE" id="PS00678">
    <property type="entry name" value="WD_REPEATS_1"/>
    <property type="match status" value="1"/>
</dbReference>
<comment type="caution">
    <text evidence="8">The sequence shown here is derived from an EMBL/GenBank/DDBJ whole genome shotgun (WGS) entry which is preliminary data.</text>
</comment>
<dbReference type="InterPro" id="IPR015943">
    <property type="entry name" value="WD40/YVTN_repeat-like_dom_sf"/>
</dbReference>
<keyword evidence="5" id="KW-0539">Nucleus</keyword>
<dbReference type="GO" id="GO:0030686">
    <property type="term" value="C:90S preribosome"/>
    <property type="evidence" value="ECO:0007669"/>
    <property type="project" value="TreeGrafter"/>
</dbReference>
<evidence type="ECO:0000256" key="1">
    <source>
        <dbReference type="ARBA" id="ARBA00004604"/>
    </source>
</evidence>
<evidence type="ECO:0000313" key="9">
    <source>
        <dbReference type="Proteomes" id="UP001159042"/>
    </source>
</evidence>